<organism evidence="10 11">
    <name type="scientific">Dichanthelium oligosanthes</name>
    <dbReference type="NCBI Taxonomy" id="888268"/>
    <lineage>
        <taxon>Eukaryota</taxon>
        <taxon>Viridiplantae</taxon>
        <taxon>Streptophyta</taxon>
        <taxon>Embryophyta</taxon>
        <taxon>Tracheophyta</taxon>
        <taxon>Spermatophyta</taxon>
        <taxon>Magnoliopsida</taxon>
        <taxon>Liliopsida</taxon>
        <taxon>Poales</taxon>
        <taxon>Poaceae</taxon>
        <taxon>PACMAD clade</taxon>
        <taxon>Panicoideae</taxon>
        <taxon>Panicodae</taxon>
        <taxon>Paniceae</taxon>
        <taxon>Dichantheliinae</taxon>
        <taxon>Dichanthelium</taxon>
    </lineage>
</organism>
<name>A0A1E5UMB9_9POAL</name>
<keyword evidence="4 8" id="KW-1133">Transmembrane helix</keyword>
<proteinExistence type="predicted"/>
<dbReference type="InterPro" id="IPR026961">
    <property type="entry name" value="PGG_dom"/>
</dbReference>
<evidence type="ECO:0000313" key="10">
    <source>
        <dbReference type="EMBL" id="OEL14030.1"/>
    </source>
</evidence>
<reference evidence="10 11" key="1">
    <citation type="submission" date="2016-09" db="EMBL/GenBank/DDBJ databases">
        <title>The draft genome of Dichanthelium oligosanthes: A C3 panicoid grass species.</title>
        <authorList>
            <person name="Studer A.J."/>
            <person name="Schnable J.C."/>
            <person name="Brutnell T.P."/>
        </authorList>
    </citation>
    <scope>NUCLEOTIDE SEQUENCE [LARGE SCALE GENOMIC DNA]</scope>
    <source>
        <strain evidence="11">cv. Kellogg 1175</strain>
        <tissue evidence="10">Leaf</tissue>
    </source>
</reference>
<gene>
    <name evidence="10" type="ORF">BAE44_0024950</name>
</gene>
<keyword evidence="11" id="KW-1185">Reference proteome</keyword>
<evidence type="ECO:0000256" key="6">
    <source>
        <dbReference type="ARBA" id="ARBA00023136"/>
    </source>
</evidence>
<evidence type="ECO:0000256" key="4">
    <source>
        <dbReference type="ARBA" id="ARBA00022989"/>
    </source>
</evidence>
<dbReference type="EMBL" id="LWDX02071356">
    <property type="protein sequence ID" value="OEL14030.1"/>
    <property type="molecule type" value="Genomic_DNA"/>
</dbReference>
<comment type="caution">
    <text evidence="10">The sequence shown here is derived from an EMBL/GenBank/DDBJ whole genome shotgun (WGS) entry which is preliminary data.</text>
</comment>
<keyword evidence="6 8" id="KW-0472">Membrane</keyword>
<evidence type="ECO:0000256" key="5">
    <source>
        <dbReference type="ARBA" id="ARBA00023043"/>
    </source>
</evidence>
<dbReference type="PANTHER" id="PTHR24186">
    <property type="entry name" value="PROTEIN PHOSPHATASE 1 REGULATORY SUBUNIT"/>
    <property type="match status" value="1"/>
</dbReference>
<comment type="subcellular location">
    <subcellularLocation>
        <location evidence="1">Membrane</location>
        <topology evidence="1">Multi-pass membrane protein</topology>
    </subcellularLocation>
</comment>
<dbReference type="AlphaFoldDB" id="A0A1E5UMB9"/>
<dbReference type="PANTHER" id="PTHR24186:SF37">
    <property type="entry name" value="PGG DOMAIN-CONTAINING PROTEIN"/>
    <property type="match status" value="1"/>
</dbReference>
<evidence type="ECO:0000256" key="1">
    <source>
        <dbReference type="ARBA" id="ARBA00004141"/>
    </source>
</evidence>
<dbReference type="GO" id="GO:0005886">
    <property type="term" value="C:plasma membrane"/>
    <property type="evidence" value="ECO:0007669"/>
    <property type="project" value="TreeGrafter"/>
</dbReference>
<sequence length="209" mass="23084">MEPGRVYPNGAPGNLEMGHAGAGGVYPPLPTPHGQSTNQQQLGRAEPNSWVGNDANTLLVVAALITTLTYQLGTNIPGGYWQQDTLVPASSDGKPQVTYRAGDPIMRDLHRPRYWVFMGASWVGFAGSMLMTLSLLVRMPVDSRHVRWSFAVAYSSLVLTFVVSQPKTHLSLDIIAWLVVLFFLWIVISLHPNHRARVIQRFCCSGRET</sequence>
<feature type="transmembrane region" description="Helical" evidence="8">
    <location>
        <begin position="148"/>
        <end position="164"/>
    </location>
</feature>
<evidence type="ECO:0000256" key="7">
    <source>
        <dbReference type="SAM" id="MobiDB-lite"/>
    </source>
</evidence>
<evidence type="ECO:0000256" key="3">
    <source>
        <dbReference type="ARBA" id="ARBA00022737"/>
    </source>
</evidence>
<feature type="transmembrane region" description="Helical" evidence="8">
    <location>
        <begin position="170"/>
        <end position="191"/>
    </location>
</feature>
<dbReference type="OrthoDB" id="681126at2759"/>
<protein>
    <recommendedName>
        <fullName evidence="9">PGG domain-containing protein</fullName>
    </recommendedName>
</protein>
<feature type="compositionally biased region" description="Polar residues" evidence="7">
    <location>
        <begin position="33"/>
        <end position="42"/>
    </location>
</feature>
<feature type="transmembrane region" description="Helical" evidence="8">
    <location>
        <begin position="114"/>
        <end position="136"/>
    </location>
</feature>
<evidence type="ECO:0000256" key="2">
    <source>
        <dbReference type="ARBA" id="ARBA00022692"/>
    </source>
</evidence>
<feature type="region of interest" description="Disordered" evidence="7">
    <location>
        <begin position="1"/>
        <end position="48"/>
    </location>
</feature>
<evidence type="ECO:0000313" key="11">
    <source>
        <dbReference type="Proteomes" id="UP000095767"/>
    </source>
</evidence>
<dbReference type="Pfam" id="PF13962">
    <property type="entry name" value="PGG"/>
    <property type="match status" value="1"/>
</dbReference>
<evidence type="ECO:0000256" key="8">
    <source>
        <dbReference type="SAM" id="Phobius"/>
    </source>
</evidence>
<keyword evidence="2 8" id="KW-0812">Transmembrane</keyword>
<feature type="domain" description="PGG" evidence="9">
    <location>
        <begin position="49"/>
        <end position="161"/>
    </location>
</feature>
<keyword evidence="3" id="KW-0677">Repeat</keyword>
<dbReference type="STRING" id="888268.A0A1E5UMB9"/>
<dbReference type="Proteomes" id="UP000095767">
    <property type="component" value="Unassembled WGS sequence"/>
</dbReference>
<evidence type="ECO:0000259" key="9">
    <source>
        <dbReference type="Pfam" id="PF13962"/>
    </source>
</evidence>
<keyword evidence="5" id="KW-0040">ANK repeat</keyword>
<accession>A0A1E5UMB9</accession>